<dbReference type="Proteomes" id="UP001195483">
    <property type="component" value="Unassembled WGS sequence"/>
</dbReference>
<accession>A0AAE0SQ07</accession>
<dbReference type="EMBL" id="JAEAOA010000613">
    <property type="protein sequence ID" value="KAK3595570.1"/>
    <property type="molecule type" value="Genomic_DNA"/>
</dbReference>
<evidence type="ECO:0000313" key="1">
    <source>
        <dbReference type="EMBL" id="KAK3595570.1"/>
    </source>
</evidence>
<reference evidence="1" key="3">
    <citation type="submission" date="2023-05" db="EMBL/GenBank/DDBJ databases">
        <authorList>
            <person name="Smith C.H."/>
        </authorList>
    </citation>
    <scope>NUCLEOTIDE SEQUENCE</scope>
    <source>
        <strain evidence="1">CHS0354</strain>
        <tissue evidence="1">Mantle</tissue>
    </source>
</reference>
<organism evidence="1 2">
    <name type="scientific">Potamilus streckersoni</name>
    <dbReference type="NCBI Taxonomy" id="2493646"/>
    <lineage>
        <taxon>Eukaryota</taxon>
        <taxon>Metazoa</taxon>
        <taxon>Spiralia</taxon>
        <taxon>Lophotrochozoa</taxon>
        <taxon>Mollusca</taxon>
        <taxon>Bivalvia</taxon>
        <taxon>Autobranchia</taxon>
        <taxon>Heteroconchia</taxon>
        <taxon>Palaeoheterodonta</taxon>
        <taxon>Unionida</taxon>
        <taxon>Unionoidea</taxon>
        <taxon>Unionidae</taxon>
        <taxon>Ambleminae</taxon>
        <taxon>Lampsilini</taxon>
        <taxon>Potamilus</taxon>
    </lineage>
</organism>
<comment type="caution">
    <text evidence="1">The sequence shown here is derived from an EMBL/GenBank/DDBJ whole genome shotgun (WGS) entry which is preliminary data.</text>
</comment>
<evidence type="ECO:0000313" key="2">
    <source>
        <dbReference type="Proteomes" id="UP001195483"/>
    </source>
</evidence>
<reference evidence="1" key="1">
    <citation type="journal article" date="2021" name="Genome Biol. Evol.">
        <title>A High-Quality Reference Genome for a Parasitic Bivalve with Doubly Uniparental Inheritance (Bivalvia: Unionida).</title>
        <authorList>
            <person name="Smith C.H."/>
        </authorList>
    </citation>
    <scope>NUCLEOTIDE SEQUENCE</scope>
    <source>
        <strain evidence="1">CHS0354</strain>
    </source>
</reference>
<dbReference type="AlphaFoldDB" id="A0AAE0SQ07"/>
<name>A0AAE0SQ07_9BIVA</name>
<reference evidence="1" key="2">
    <citation type="journal article" date="2021" name="Genome Biol. Evol.">
        <title>Developing a high-quality reference genome for a parasitic bivalve with doubly uniparental inheritance (Bivalvia: Unionida).</title>
        <authorList>
            <person name="Smith C.H."/>
        </authorList>
    </citation>
    <scope>NUCLEOTIDE SEQUENCE</scope>
    <source>
        <strain evidence="1">CHS0354</strain>
        <tissue evidence="1">Mantle</tissue>
    </source>
</reference>
<proteinExistence type="predicted"/>
<dbReference type="SUPFAM" id="SSF69322">
    <property type="entry name" value="Tricorn protease domain 2"/>
    <property type="match status" value="1"/>
</dbReference>
<gene>
    <name evidence="1" type="ORF">CHS0354_009526</name>
</gene>
<protein>
    <submittedName>
        <fullName evidence="1">Uncharacterized protein</fullName>
    </submittedName>
</protein>
<sequence>MIKTIKEWTFTIKDVTDKLEAAALEDLEQVCKQETLIISDQAVECESALAAVEISESILLEETRSNNDTKLFITTTRMSQQVRKYAYKYEAAIQAFREIQIEFKCDEKIEKLVKTVTPLGQVTSRNSEITMLLSDMSFERAIMLRPRARFDSMLTFKAKVPDDEKSCRIYSGIFLPDDKILASDEENKKLKLFGKCSHCLSYMNMKYAPRFMCIVDNQTVAVTTDSCKICIVSVNEKLAILRTLNIWNECYGITSYQQNLIVNIQNETGNSLVTYDKSFNEVKRISVPDYGNFVFNTVCVSPDGQITYHSSGNTIVAMNMDGTQINTFEIGVR</sequence>
<keyword evidence="2" id="KW-1185">Reference proteome</keyword>